<evidence type="ECO:0000256" key="5">
    <source>
        <dbReference type="ARBA" id="ARBA00023136"/>
    </source>
</evidence>
<dbReference type="Proteomes" id="UP000696485">
    <property type="component" value="Unassembled WGS sequence"/>
</dbReference>
<evidence type="ECO:0000256" key="4">
    <source>
        <dbReference type="ARBA" id="ARBA00022989"/>
    </source>
</evidence>
<dbReference type="GO" id="GO:0030134">
    <property type="term" value="C:COPII-coated ER to Golgi transport vesicle"/>
    <property type="evidence" value="ECO:0007669"/>
    <property type="project" value="TreeGrafter"/>
</dbReference>
<evidence type="ECO:0000256" key="2">
    <source>
        <dbReference type="ARBA" id="ARBA00022692"/>
    </source>
</evidence>
<dbReference type="EMBL" id="JAAAUY010001608">
    <property type="protein sequence ID" value="KAF9321734.1"/>
    <property type="molecule type" value="Genomic_DNA"/>
</dbReference>
<dbReference type="GO" id="GO:0005793">
    <property type="term" value="C:endoplasmic reticulum-Golgi intermediate compartment"/>
    <property type="evidence" value="ECO:0007669"/>
    <property type="project" value="TreeGrafter"/>
</dbReference>
<dbReference type="PANTHER" id="PTHR12223:SF45">
    <property type="entry name" value="RE50040P"/>
    <property type="match status" value="1"/>
</dbReference>
<organism evidence="8 9">
    <name type="scientific">Podila minutissima</name>
    <dbReference type="NCBI Taxonomy" id="64525"/>
    <lineage>
        <taxon>Eukaryota</taxon>
        <taxon>Fungi</taxon>
        <taxon>Fungi incertae sedis</taxon>
        <taxon>Mucoromycota</taxon>
        <taxon>Mortierellomycotina</taxon>
        <taxon>Mortierellomycetes</taxon>
        <taxon>Mortierellales</taxon>
        <taxon>Mortierellaceae</taxon>
        <taxon>Podila</taxon>
    </lineage>
</organism>
<evidence type="ECO:0000256" key="6">
    <source>
        <dbReference type="SAM" id="Phobius"/>
    </source>
</evidence>
<gene>
    <name evidence="8" type="ORF">BG006_002567</name>
</gene>
<proteinExistence type="predicted"/>
<keyword evidence="3" id="KW-0732">Signal</keyword>
<dbReference type="PANTHER" id="PTHR12223">
    <property type="entry name" value="VESICULAR MANNOSE-BINDING LECTIN"/>
    <property type="match status" value="1"/>
</dbReference>
<name>A0A9P5SC00_9FUNG</name>
<dbReference type="PROSITE" id="PS51328">
    <property type="entry name" value="L_LECTIN_LIKE"/>
    <property type="match status" value="1"/>
</dbReference>
<keyword evidence="5 6" id="KW-0472">Membrane</keyword>
<keyword evidence="4 6" id="KW-1133">Transmembrane helix</keyword>
<comment type="caution">
    <text evidence="8">The sequence shown here is derived from an EMBL/GenBank/DDBJ whole genome shotgun (WGS) entry which is preliminary data.</text>
</comment>
<dbReference type="CDD" id="cd07308">
    <property type="entry name" value="lectin_leg-like"/>
    <property type="match status" value="1"/>
</dbReference>
<accession>A0A9P5SC00</accession>
<feature type="domain" description="L-type lectin-like" evidence="7">
    <location>
        <begin position="1"/>
        <end position="186"/>
    </location>
</feature>
<protein>
    <recommendedName>
        <fullName evidence="7">L-type lectin-like domain-containing protein</fullName>
    </recommendedName>
</protein>
<dbReference type="InterPro" id="IPR051136">
    <property type="entry name" value="Intracellular_Lectin-GPT"/>
</dbReference>
<sequence>MDLEGEALANSSWTRPITATSFQIEFEFQVEGKGDGLYGDGFGVFLTKERAEMGPVFGNRDNFEGVGIFFDTYANSRQSHSFPYVMAMVGDGHTKYDGANDGLANNKGACEADFRDKSVPTKARITYDGASKYLNLKLQTKAWDQWDDCFTLSDVQLPPLPYLGFTSVTGEVHDNHDIISVTTNVIAKGDFPMPGKKNHTPPPQKKSGVMWYLKFLAACGVFVALVMAFKMSKGSNDMKRF</sequence>
<evidence type="ECO:0000313" key="8">
    <source>
        <dbReference type="EMBL" id="KAF9321734.1"/>
    </source>
</evidence>
<dbReference type="GO" id="GO:0000139">
    <property type="term" value="C:Golgi membrane"/>
    <property type="evidence" value="ECO:0007669"/>
    <property type="project" value="TreeGrafter"/>
</dbReference>
<dbReference type="GO" id="GO:0005789">
    <property type="term" value="C:endoplasmic reticulum membrane"/>
    <property type="evidence" value="ECO:0007669"/>
    <property type="project" value="TreeGrafter"/>
</dbReference>
<keyword evidence="2 6" id="KW-0812">Transmembrane</keyword>
<dbReference type="Pfam" id="PF03388">
    <property type="entry name" value="Lectin_leg-like"/>
    <property type="match status" value="1"/>
</dbReference>
<dbReference type="InterPro" id="IPR005052">
    <property type="entry name" value="Lectin_leg"/>
</dbReference>
<keyword evidence="9" id="KW-1185">Reference proteome</keyword>
<reference evidence="8" key="1">
    <citation type="journal article" date="2020" name="Fungal Divers.">
        <title>Resolving the Mortierellaceae phylogeny through synthesis of multi-gene phylogenetics and phylogenomics.</title>
        <authorList>
            <person name="Vandepol N."/>
            <person name="Liber J."/>
            <person name="Desiro A."/>
            <person name="Na H."/>
            <person name="Kennedy M."/>
            <person name="Barry K."/>
            <person name="Grigoriev I.V."/>
            <person name="Miller A.N."/>
            <person name="O'Donnell K."/>
            <person name="Stajich J.E."/>
            <person name="Bonito G."/>
        </authorList>
    </citation>
    <scope>NUCLEOTIDE SEQUENCE</scope>
    <source>
        <strain evidence="8">NVP1</strain>
    </source>
</reference>
<dbReference type="GO" id="GO:0006888">
    <property type="term" value="P:endoplasmic reticulum to Golgi vesicle-mediated transport"/>
    <property type="evidence" value="ECO:0007669"/>
    <property type="project" value="TreeGrafter"/>
</dbReference>
<evidence type="ECO:0000256" key="3">
    <source>
        <dbReference type="ARBA" id="ARBA00022729"/>
    </source>
</evidence>
<feature type="transmembrane region" description="Helical" evidence="6">
    <location>
        <begin position="209"/>
        <end position="229"/>
    </location>
</feature>
<evidence type="ECO:0000256" key="1">
    <source>
        <dbReference type="ARBA" id="ARBA00004479"/>
    </source>
</evidence>
<dbReference type="Gene3D" id="2.60.120.200">
    <property type="match status" value="1"/>
</dbReference>
<dbReference type="SUPFAM" id="SSF49899">
    <property type="entry name" value="Concanavalin A-like lectins/glucanases"/>
    <property type="match status" value="1"/>
</dbReference>
<evidence type="ECO:0000259" key="7">
    <source>
        <dbReference type="PROSITE" id="PS51328"/>
    </source>
</evidence>
<comment type="subcellular location">
    <subcellularLocation>
        <location evidence="1">Membrane</location>
        <topology evidence="1">Single-pass type I membrane protein</topology>
    </subcellularLocation>
</comment>
<evidence type="ECO:0000313" key="9">
    <source>
        <dbReference type="Proteomes" id="UP000696485"/>
    </source>
</evidence>
<dbReference type="AlphaFoldDB" id="A0A9P5SC00"/>
<dbReference type="GO" id="GO:0005537">
    <property type="term" value="F:D-mannose binding"/>
    <property type="evidence" value="ECO:0007669"/>
    <property type="project" value="TreeGrafter"/>
</dbReference>
<dbReference type="InterPro" id="IPR013320">
    <property type="entry name" value="ConA-like_dom_sf"/>
</dbReference>